<dbReference type="NCBIfam" id="TIGR01213">
    <property type="entry name" value="pseudo_Pus10arc"/>
    <property type="match status" value="1"/>
</dbReference>
<dbReference type="EC" id="5.4.99.25" evidence="1"/>
<sequence length="407" mass="46505">MQKYGMLEEYDKIILQSKFILKECDLCDNCLGRFFINSAHLSSGKRLGNKIRNSINSRAATKCYVCKNLFSNADLYVRMMQNASIGYEFSTFTVGAILKQSIIERDDRLRSKFHLRGVDGIKTAVTRELGKKFVKKTKKRIDHLSPDITFTINFRTEQCNVKTKPTFLYGRYIKDKRGLPQKGESCKDCKGKGCIFCNNHGIVSFDSVEGKISQLLYEKFETKQVKFTWIGGEDKTSLVMGDGRPFFAKLLSPKKRNVRLVKKSNLGEIMVHALRTIDVIPNGSIRFKSKIKMWVSTKDNISSKKLKKLKQLVAVPIETVPIVREAQDYFTGSTKKQHKREIHKLKYKKISLQSFTVEIEVDGGITIKRLVDGIPFLGFRIIPNITSLLGTQCSCEKFDVNQIYLSK</sequence>
<evidence type="ECO:0000256" key="2">
    <source>
        <dbReference type="ARBA" id="ARBA00022694"/>
    </source>
</evidence>
<evidence type="ECO:0000259" key="4">
    <source>
        <dbReference type="Pfam" id="PF21238"/>
    </source>
</evidence>
<keyword evidence="3" id="KW-0413">Isomerase</keyword>
<dbReference type="InterPro" id="IPR039894">
    <property type="entry name" value="Pus10-like"/>
</dbReference>
<evidence type="ECO:0000313" key="7">
    <source>
        <dbReference type="Proteomes" id="UP000529843"/>
    </source>
</evidence>
<dbReference type="PANTHER" id="PTHR21568">
    <property type="entry name" value="TRNA PSEUDOURIDINE SYNTHASE PUS10"/>
    <property type="match status" value="1"/>
</dbReference>
<organism evidence="6 7">
    <name type="scientific">Marine Group I thaumarchaeote</name>
    <dbReference type="NCBI Taxonomy" id="2511932"/>
    <lineage>
        <taxon>Archaea</taxon>
        <taxon>Nitrososphaerota</taxon>
        <taxon>Marine Group I</taxon>
    </lineage>
</organism>
<evidence type="ECO:0000259" key="5">
    <source>
        <dbReference type="Pfam" id="PF22023"/>
    </source>
</evidence>
<dbReference type="Proteomes" id="UP000529843">
    <property type="component" value="Unassembled WGS sequence"/>
</dbReference>
<feature type="domain" description="Pus10-like C-terminal" evidence="4">
    <location>
        <begin position="167"/>
        <end position="403"/>
    </location>
</feature>
<name>A0A7K4NM72_9ARCH</name>
<evidence type="ECO:0000256" key="3">
    <source>
        <dbReference type="ARBA" id="ARBA00023235"/>
    </source>
</evidence>
<dbReference type="Pfam" id="PF21238">
    <property type="entry name" value="Pus10_C"/>
    <property type="match status" value="1"/>
</dbReference>
<protein>
    <recommendedName>
        <fullName evidence="1">tRNA pseudouridine(55) synthase</fullName>
        <ecNumber evidence="1">5.4.99.25</ecNumber>
    </recommendedName>
</protein>
<evidence type="ECO:0000256" key="1">
    <source>
        <dbReference type="ARBA" id="ARBA00012787"/>
    </source>
</evidence>
<dbReference type="AlphaFoldDB" id="A0A7K4NM72"/>
<dbReference type="GO" id="GO:0160148">
    <property type="term" value="F:tRNA pseudouridine(55) synthase activity"/>
    <property type="evidence" value="ECO:0007669"/>
    <property type="project" value="UniProtKB-EC"/>
</dbReference>
<feature type="domain" description="Pus10 THUMP" evidence="5">
    <location>
        <begin position="78"/>
        <end position="153"/>
    </location>
</feature>
<dbReference type="InterPro" id="IPR055174">
    <property type="entry name" value="Pus10_THUMP_arc"/>
</dbReference>
<dbReference type="PANTHER" id="PTHR21568:SF0">
    <property type="entry name" value="TRNA PSEUDOURIDINE SYNTHASE PUS10"/>
    <property type="match status" value="1"/>
</dbReference>
<evidence type="ECO:0000313" key="6">
    <source>
        <dbReference type="EMBL" id="NWK02329.1"/>
    </source>
</evidence>
<dbReference type="InterPro" id="IPR048741">
    <property type="entry name" value="Pus10-like_C"/>
</dbReference>
<dbReference type="Pfam" id="PF22023">
    <property type="entry name" value="Pus10_THUMP_arc"/>
    <property type="match status" value="1"/>
</dbReference>
<accession>A0A7K4NM72</accession>
<comment type="caution">
    <text evidence="6">The sequence shown here is derived from an EMBL/GenBank/DDBJ whole genome shotgun (WGS) entry which is preliminary data.</text>
</comment>
<dbReference type="EMBL" id="JACAST010000024">
    <property type="protein sequence ID" value="NWK02329.1"/>
    <property type="molecule type" value="Genomic_DNA"/>
</dbReference>
<dbReference type="GO" id="GO:0031119">
    <property type="term" value="P:tRNA pseudouridine synthesis"/>
    <property type="evidence" value="ECO:0007669"/>
    <property type="project" value="TreeGrafter"/>
</dbReference>
<dbReference type="Gene3D" id="3.30.70.2510">
    <property type="match status" value="1"/>
</dbReference>
<gene>
    <name evidence="6" type="ORF">HX804_03375</name>
</gene>
<proteinExistence type="predicted"/>
<keyword evidence="2" id="KW-0819">tRNA processing</keyword>
<reference evidence="6 7" key="1">
    <citation type="journal article" date="2019" name="Environ. Microbiol.">
        <title>Genomics insights into ecotype formation of ammonia-oxidizing archaea in the deep ocean.</title>
        <authorList>
            <person name="Wang Y."/>
            <person name="Huang J.M."/>
            <person name="Cui G.J."/>
            <person name="Nunoura T."/>
            <person name="Takaki Y."/>
            <person name="Li W.L."/>
            <person name="Li J."/>
            <person name="Gao Z.M."/>
            <person name="Takai K."/>
            <person name="Zhang A.Q."/>
            <person name="Stepanauskas R."/>
        </authorList>
    </citation>
    <scope>NUCLEOTIDE SEQUENCE [LARGE SCALE GENOMIC DNA]</scope>
    <source>
        <strain evidence="6 7">N8</strain>
    </source>
</reference>